<evidence type="ECO:0000313" key="2">
    <source>
        <dbReference type="Proteomes" id="UP000660381"/>
    </source>
</evidence>
<evidence type="ECO:0000313" key="1">
    <source>
        <dbReference type="EMBL" id="MBD2695230.1"/>
    </source>
</evidence>
<proteinExistence type="predicted"/>
<dbReference type="GO" id="GO:0032259">
    <property type="term" value="P:methylation"/>
    <property type="evidence" value="ECO:0007669"/>
    <property type="project" value="UniProtKB-KW"/>
</dbReference>
<sequence>MLLISLKSFFFWLQRPQLIVYRVRYWVWEKLHPDEPWMCPGTVEFCKKHLAASMSVLEFGSGRSSAWFARRVSKITSIEYDENWYKVVKSKLEKDNIANVNLRLILLDHPVSEPEQDTYKICPSYVAVLDEFADESLDLVIVDGHYRTNCARKCLKKIKAGGYLLVDDTNLWTSLDALSIPPDWKVVDQSTNGIKTAAIWQKPLSSLYTTSI</sequence>
<comment type="caution">
    <text evidence="1">The sequence shown here is derived from an EMBL/GenBank/DDBJ whole genome shotgun (WGS) entry which is preliminary data.</text>
</comment>
<dbReference type="SUPFAM" id="SSF53335">
    <property type="entry name" value="S-adenosyl-L-methionine-dependent methyltransferases"/>
    <property type="match status" value="1"/>
</dbReference>
<keyword evidence="1" id="KW-0808">Transferase</keyword>
<name>A0ABR8JAI4_9NOST</name>
<accession>A0ABR8JAI4</accession>
<dbReference type="Gene3D" id="3.40.50.150">
    <property type="entry name" value="Vaccinia Virus protein VP39"/>
    <property type="match status" value="1"/>
</dbReference>
<reference evidence="1 2" key="1">
    <citation type="journal article" date="2020" name="ISME J.">
        <title>Comparative genomics reveals insights into cyanobacterial evolution and habitat adaptation.</title>
        <authorList>
            <person name="Chen M.Y."/>
            <person name="Teng W.K."/>
            <person name="Zhao L."/>
            <person name="Hu C.X."/>
            <person name="Zhou Y.K."/>
            <person name="Han B.P."/>
            <person name="Song L.R."/>
            <person name="Shu W.S."/>
        </authorList>
    </citation>
    <scope>NUCLEOTIDE SEQUENCE [LARGE SCALE GENOMIC DNA]</scope>
    <source>
        <strain evidence="1 2">FACHB-362</strain>
    </source>
</reference>
<organism evidence="1 2">
    <name type="scientific">Anabaena catenula FACHB-362</name>
    <dbReference type="NCBI Taxonomy" id="2692877"/>
    <lineage>
        <taxon>Bacteria</taxon>
        <taxon>Bacillati</taxon>
        <taxon>Cyanobacteriota</taxon>
        <taxon>Cyanophyceae</taxon>
        <taxon>Nostocales</taxon>
        <taxon>Nostocaceae</taxon>
        <taxon>Anabaena</taxon>
    </lineage>
</organism>
<keyword evidence="2" id="KW-1185">Reference proteome</keyword>
<dbReference type="RefSeq" id="WP_190909318.1">
    <property type="nucleotide sequence ID" value="NZ_JACJTQ010000098.1"/>
</dbReference>
<protein>
    <submittedName>
        <fullName evidence="1">Class I SAM-dependent methyltransferase</fullName>
    </submittedName>
</protein>
<gene>
    <name evidence="1" type="ORF">H6G68_26550</name>
</gene>
<keyword evidence="1" id="KW-0489">Methyltransferase</keyword>
<dbReference type="InterPro" id="IPR029063">
    <property type="entry name" value="SAM-dependent_MTases_sf"/>
</dbReference>
<dbReference type="EMBL" id="JACJTQ010000098">
    <property type="protein sequence ID" value="MBD2695230.1"/>
    <property type="molecule type" value="Genomic_DNA"/>
</dbReference>
<dbReference type="GO" id="GO:0008168">
    <property type="term" value="F:methyltransferase activity"/>
    <property type="evidence" value="ECO:0007669"/>
    <property type="project" value="UniProtKB-KW"/>
</dbReference>
<dbReference type="Proteomes" id="UP000660381">
    <property type="component" value="Unassembled WGS sequence"/>
</dbReference>